<dbReference type="OrthoDB" id="9804078at2"/>
<evidence type="ECO:0000259" key="12">
    <source>
        <dbReference type="SMART" id="SM00845"/>
    </source>
</evidence>
<dbReference type="GO" id="GO:0050567">
    <property type="term" value="F:glutaminyl-tRNA synthase (glutamine-hydrolyzing) activity"/>
    <property type="evidence" value="ECO:0007669"/>
    <property type="project" value="UniProtKB-UniRule"/>
</dbReference>
<comment type="caution">
    <text evidence="13">The sequence shown here is derived from an EMBL/GenBank/DDBJ whole genome shotgun (WGS) entry which is preliminary data.</text>
</comment>
<evidence type="ECO:0000256" key="2">
    <source>
        <dbReference type="ARBA" id="ARBA00011123"/>
    </source>
</evidence>
<dbReference type="GO" id="GO:0016740">
    <property type="term" value="F:transferase activity"/>
    <property type="evidence" value="ECO:0007669"/>
    <property type="project" value="UniProtKB-KW"/>
</dbReference>
<dbReference type="SUPFAM" id="SSF89095">
    <property type="entry name" value="GatB/YqeY motif"/>
    <property type="match status" value="1"/>
</dbReference>
<evidence type="ECO:0000256" key="4">
    <source>
        <dbReference type="ARBA" id="ARBA00022598"/>
    </source>
</evidence>
<evidence type="ECO:0000256" key="7">
    <source>
        <dbReference type="ARBA" id="ARBA00022917"/>
    </source>
</evidence>
<keyword evidence="7 11" id="KW-0648">Protein biosynthesis</keyword>
<evidence type="ECO:0000256" key="1">
    <source>
        <dbReference type="ARBA" id="ARBA00005306"/>
    </source>
</evidence>
<evidence type="ECO:0000313" key="14">
    <source>
        <dbReference type="Proteomes" id="UP000262477"/>
    </source>
</evidence>
<comment type="catalytic activity">
    <reaction evidence="10 11">
        <text>L-glutamyl-tRNA(Gln) + L-glutamine + ATP + H2O = L-glutaminyl-tRNA(Gln) + L-glutamate + ADP + phosphate + H(+)</text>
        <dbReference type="Rhea" id="RHEA:17521"/>
        <dbReference type="Rhea" id="RHEA-COMP:9681"/>
        <dbReference type="Rhea" id="RHEA-COMP:9684"/>
        <dbReference type="ChEBI" id="CHEBI:15377"/>
        <dbReference type="ChEBI" id="CHEBI:15378"/>
        <dbReference type="ChEBI" id="CHEBI:29985"/>
        <dbReference type="ChEBI" id="CHEBI:30616"/>
        <dbReference type="ChEBI" id="CHEBI:43474"/>
        <dbReference type="ChEBI" id="CHEBI:58359"/>
        <dbReference type="ChEBI" id="CHEBI:78520"/>
        <dbReference type="ChEBI" id="CHEBI:78521"/>
        <dbReference type="ChEBI" id="CHEBI:456216"/>
    </reaction>
</comment>
<dbReference type="GO" id="GO:0070681">
    <property type="term" value="P:glutaminyl-tRNAGln biosynthesis via transamidation"/>
    <property type="evidence" value="ECO:0007669"/>
    <property type="project" value="TreeGrafter"/>
</dbReference>
<dbReference type="PANTHER" id="PTHR11659:SF0">
    <property type="entry name" value="GLUTAMYL-TRNA(GLN) AMIDOTRANSFERASE SUBUNIT B, MITOCHONDRIAL"/>
    <property type="match status" value="1"/>
</dbReference>
<keyword evidence="5 11" id="KW-0547">Nucleotide-binding</keyword>
<dbReference type="NCBIfam" id="NF004014">
    <property type="entry name" value="PRK05477.1-4"/>
    <property type="match status" value="1"/>
</dbReference>
<evidence type="ECO:0000313" key="13">
    <source>
        <dbReference type="EMBL" id="REK89421.1"/>
    </source>
</evidence>
<reference evidence="13 14" key="1">
    <citation type="submission" date="2018-08" db="EMBL/GenBank/DDBJ databases">
        <title>Streptomyces NEAU-D10 sp. nov., a novel Actinomycete isolated from soil.</title>
        <authorList>
            <person name="Jin L."/>
        </authorList>
    </citation>
    <scope>NUCLEOTIDE SEQUENCE [LARGE SCALE GENOMIC DNA]</scope>
    <source>
        <strain evidence="13 14">NEAU-D10</strain>
    </source>
</reference>
<evidence type="ECO:0000256" key="9">
    <source>
        <dbReference type="ARBA" id="ARBA00047380"/>
    </source>
</evidence>
<evidence type="ECO:0000256" key="11">
    <source>
        <dbReference type="HAMAP-Rule" id="MF_00121"/>
    </source>
</evidence>
<protein>
    <recommendedName>
        <fullName evidence="3 11">Aspartyl/glutamyl-tRNA(Asn/Gln) amidotransferase subunit B</fullName>
        <shortName evidence="11">Asp/Glu-ADT subunit B</shortName>
        <ecNumber evidence="11">6.3.5.-</ecNumber>
    </recommendedName>
</protein>
<proteinExistence type="inferred from homology"/>
<dbReference type="NCBIfam" id="NF004012">
    <property type="entry name" value="PRK05477.1-2"/>
    <property type="match status" value="1"/>
</dbReference>
<dbReference type="Pfam" id="PF02934">
    <property type="entry name" value="GatB_N"/>
    <property type="match status" value="1"/>
</dbReference>
<dbReference type="Proteomes" id="UP000262477">
    <property type="component" value="Unassembled WGS sequence"/>
</dbReference>
<comment type="function">
    <text evidence="8 11">Allows the formation of correctly charged Asn-tRNA(Asn) or Gln-tRNA(Gln) through the transamidation of misacylated Asp-tRNA(Asn) or Glu-tRNA(Gln) in organisms which lack either or both of asparaginyl-tRNA or glutaminyl-tRNA synthetases. The reaction takes place in the presence of glutamine and ATP through an activated phospho-Asp-tRNA(Asn) or phospho-Glu-tRNA(Gln).</text>
</comment>
<dbReference type="InterPro" id="IPR023168">
    <property type="entry name" value="GatB_Yqey_C_2"/>
</dbReference>
<comment type="catalytic activity">
    <reaction evidence="9 11">
        <text>L-aspartyl-tRNA(Asn) + L-glutamine + ATP + H2O = L-asparaginyl-tRNA(Asn) + L-glutamate + ADP + phosphate + 2 H(+)</text>
        <dbReference type="Rhea" id="RHEA:14513"/>
        <dbReference type="Rhea" id="RHEA-COMP:9674"/>
        <dbReference type="Rhea" id="RHEA-COMP:9677"/>
        <dbReference type="ChEBI" id="CHEBI:15377"/>
        <dbReference type="ChEBI" id="CHEBI:15378"/>
        <dbReference type="ChEBI" id="CHEBI:29985"/>
        <dbReference type="ChEBI" id="CHEBI:30616"/>
        <dbReference type="ChEBI" id="CHEBI:43474"/>
        <dbReference type="ChEBI" id="CHEBI:58359"/>
        <dbReference type="ChEBI" id="CHEBI:78515"/>
        <dbReference type="ChEBI" id="CHEBI:78516"/>
        <dbReference type="ChEBI" id="CHEBI:456216"/>
    </reaction>
</comment>
<dbReference type="GO" id="GO:0006412">
    <property type="term" value="P:translation"/>
    <property type="evidence" value="ECO:0007669"/>
    <property type="project" value="UniProtKB-UniRule"/>
</dbReference>
<dbReference type="Pfam" id="PF02637">
    <property type="entry name" value="GatB_Yqey"/>
    <property type="match status" value="1"/>
</dbReference>
<comment type="subunit">
    <text evidence="2 11">Heterotrimer of A, B and C subunits.</text>
</comment>
<dbReference type="PROSITE" id="PS01234">
    <property type="entry name" value="GATB"/>
    <property type="match status" value="1"/>
</dbReference>
<dbReference type="InterPro" id="IPR017958">
    <property type="entry name" value="Gln-tRNA_amidoTrfase_suB_CS"/>
</dbReference>
<dbReference type="AlphaFoldDB" id="A0A371Q429"/>
<dbReference type="GO" id="GO:0050566">
    <property type="term" value="F:asparaginyl-tRNA synthase (glutamine-hydrolyzing) activity"/>
    <property type="evidence" value="ECO:0007669"/>
    <property type="project" value="RHEA"/>
</dbReference>
<keyword evidence="4 11" id="KW-0436">Ligase</keyword>
<gene>
    <name evidence="11" type="primary">gatB</name>
    <name evidence="13" type="ORF">DY245_15805</name>
</gene>
<keyword evidence="13" id="KW-0808">Transferase</keyword>
<dbReference type="InterPro" id="IPR018027">
    <property type="entry name" value="Asn/Gln_amidotransferase"/>
</dbReference>
<dbReference type="SMART" id="SM00845">
    <property type="entry name" value="GatB_Yqey"/>
    <property type="match status" value="1"/>
</dbReference>
<dbReference type="EC" id="6.3.5.-" evidence="11"/>
<evidence type="ECO:0000256" key="8">
    <source>
        <dbReference type="ARBA" id="ARBA00024799"/>
    </source>
</evidence>
<dbReference type="RefSeq" id="WP_128507814.1">
    <property type="nucleotide sequence ID" value="NZ_QUAC01000125.1"/>
</dbReference>
<dbReference type="HAMAP" id="MF_00121">
    <property type="entry name" value="GatB"/>
    <property type="match status" value="1"/>
</dbReference>
<dbReference type="InterPro" id="IPR017959">
    <property type="entry name" value="Asn/Gln-tRNA_amidoTrfase_suB/E"/>
</dbReference>
<accession>A0A371Q429</accession>
<dbReference type="GO" id="GO:0005524">
    <property type="term" value="F:ATP binding"/>
    <property type="evidence" value="ECO:0007669"/>
    <property type="project" value="UniProtKB-KW"/>
</dbReference>
<evidence type="ECO:0000256" key="5">
    <source>
        <dbReference type="ARBA" id="ARBA00022741"/>
    </source>
</evidence>
<organism evidence="13 14">
    <name type="scientific">Streptomyces inhibens</name>
    <dbReference type="NCBI Taxonomy" id="2293571"/>
    <lineage>
        <taxon>Bacteria</taxon>
        <taxon>Bacillati</taxon>
        <taxon>Actinomycetota</taxon>
        <taxon>Actinomycetes</taxon>
        <taxon>Kitasatosporales</taxon>
        <taxon>Streptomycetaceae</taxon>
        <taxon>Streptomyces</taxon>
    </lineage>
</organism>
<dbReference type="FunFam" id="1.10.10.410:FF:000002">
    <property type="entry name" value="Aspartyl/glutamyl-tRNA(Asn/Gln) amidotransferase subunit B"/>
    <property type="match status" value="1"/>
</dbReference>
<keyword evidence="14" id="KW-1185">Reference proteome</keyword>
<dbReference type="Gene3D" id="1.10.10.410">
    <property type="match status" value="1"/>
</dbReference>
<evidence type="ECO:0000256" key="6">
    <source>
        <dbReference type="ARBA" id="ARBA00022840"/>
    </source>
</evidence>
<dbReference type="InterPro" id="IPR004413">
    <property type="entry name" value="GatB"/>
</dbReference>
<dbReference type="NCBIfam" id="TIGR00133">
    <property type="entry name" value="gatB"/>
    <property type="match status" value="1"/>
</dbReference>
<dbReference type="InterPro" id="IPR014746">
    <property type="entry name" value="Gln_synth/guanido_kin_cat_dom"/>
</dbReference>
<dbReference type="InterPro" id="IPR003789">
    <property type="entry name" value="Asn/Gln_tRNA_amidoTrase-B-like"/>
</dbReference>
<comment type="similarity">
    <text evidence="1 11">Belongs to the GatB/GatE family. GatB subfamily.</text>
</comment>
<dbReference type="InterPro" id="IPR006075">
    <property type="entry name" value="Asn/Gln-tRNA_Trfase_suB/E_cat"/>
</dbReference>
<feature type="domain" description="Asn/Gln amidotransferase" evidence="12">
    <location>
        <begin position="351"/>
        <end position="498"/>
    </location>
</feature>
<evidence type="ECO:0000256" key="10">
    <source>
        <dbReference type="ARBA" id="ARBA00047913"/>
    </source>
</evidence>
<dbReference type="EMBL" id="QUAC01000125">
    <property type="protein sequence ID" value="REK89421.1"/>
    <property type="molecule type" value="Genomic_DNA"/>
</dbReference>
<dbReference type="SUPFAM" id="SSF55931">
    <property type="entry name" value="Glutamine synthetase/guanido kinase"/>
    <property type="match status" value="1"/>
</dbReference>
<sequence length="502" mass="54547">MTVTDLVSYEDALDTYDPVMGLEVHVELGTKTKMFCGCSTTLGAEPNSQTCPTCLGMPGSLPVVNAIGVESAIKIGLALNCTIAEWCRFARKNYFYPDMPKNFQTSQYDEPIAFDGYLDVQLEDGEVFRVHIERAHMEEDTGKSTHVGGATGRIQGARHSLLDYNRAGIPLIEIVTKPIEGAGERAPEVAKAYVAELRELIKALDVSEARMEQGQMRCDVNLSLRPKGTEKFGTRSETKNVNSLRSVERAARFEIQRHAAVLSSGGTIIQETRHFHEEDGSTTSGRIKEEAEDYRYFPEPDLVPVAPSREWVEELRAVLPELPRVRRNRLREEWGISEHDMQSILNAGAVDLITATVEAGADSAAARKWWMGELARRANEDGVELAALPITPEQVARVTALVADGSLNDKLARQTIEGVLAGEGDPDTVVEKRGLKVVSDEGALGTAVDEAIAANAAIADKIRGGKVAAAGALVGAVMKATRGQADAARVRELILERLGAKE</sequence>
<evidence type="ECO:0000256" key="3">
    <source>
        <dbReference type="ARBA" id="ARBA00016923"/>
    </source>
</evidence>
<dbReference type="NCBIfam" id="NF004013">
    <property type="entry name" value="PRK05477.1-3"/>
    <property type="match status" value="1"/>
</dbReference>
<dbReference type="PANTHER" id="PTHR11659">
    <property type="entry name" value="GLUTAMYL-TRNA GLN AMIDOTRANSFERASE SUBUNIT B MITOCHONDRIAL AND PROKARYOTIC PET112-RELATED"/>
    <property type="match status" value="1"/>
</dbReference>
<name>A0A371Q429_STRIH</name>
<keyword evidence="6 11" id="KW-0067">ATP-binding</keyword>